<sequence length="111" mass="12627">MDAKCIAIHLQYLFGKCSRRDDTLSQWRFVAAFQYWNISDNDSEQKNLAMSRQMKRQSSTDEPKAGPSVKKISKMSQKMPEGTKLIASSPHSNCNISDNDSEQEYLAMSSK</sequence>
<evidence type="ECO:0000313" key="2">
    <source>
        <dbReference type="EMBL" id="EFX75591.1"/>
    </source>
</evidence>
<name>E9GYB7_DAPPU</name>
<dbReference type="AlphaFoldDB" id="E9GYB7"/>
<accession>E9GYB7</accession>
<dbReference type="InParanoid" id="E9GYB7"/>
<proteinExistence type="predicted"/>
<dbReference type="EMBL" id="GL732574">
    <property type="protein sequence ID" value="EFX75591.1"/>
    <property type="molecule type" value="Genomic_DNA"/>
</dbReference>
<dbReference type="Proteomes" id="UP000000305">
    <property type="component" value="Unassembled WGS sequence"/>
</dbReference>
<protein>
    <submittedName>
        <fullName evidence="2">Uncharacterized protein</fullName>
    </submittedName>
</protein>
<organism evidence="2 3">
    <name type="scientific">Daphnia pulex</name>
    <name type="common">Water flea</name>
    <dbReference type="NCBI Taxonomy" id="6669"/>
    <lineage>
        <taxon>Eukaryota</taxon>
        <taxon>Metazoa</taxon>
        <taxon>Ecdysozoa</taxon>
        <taxon>Arthropoda</taxon>
        <taxon>Crustacea</taxon>
        <taxon>Branchiopoda</taxon>
        <taxon>Diplostraca</taxon>
        <taxon>Cladocera</taxon>
        <taxon>Anomopoda</taxon>
        <taxon>Daphniidae</taxon>
        <taxon>Daphnia</taxon>
    </lineage>
</organism>
<feature type="compositionally biased region" description="Polar residues" evidence="1">
    <location>
        <begin position="89"/>
        <end position="98"/>
    </location>
</feature>
<keyword evidence="3" id="KW-1185">Reference proteome</keyword>
<gene>
    <name evidence="2" type="ORF">DAPPUDRAFT_250327</name>
</gene>
<dbReference type="HOGENOM" id="CLU_2160917_0_0_1"/>
<evidence type="ECO:0000313" key="3">
    <source>
        <dbReference type="Proteomes" id="UP000000305"/>
    </source>
</evidence>
<feature type="region of interest" description="Disordered" evidence="1">
    <location>
        <begin position="46"/>
        <end position="111"/>
    </location>
</feature>
<evidence type="ECO:0000256" key="1">
    <source>
        <dbReference type="SAM" id="MobiDB-lite"/>
    </source>
</evidence>
<dbReference type="KEGG" id="dpx:DAPPUDRAFT_250327"/>
<reference evidence="2 3" key="1">
    <citation type="journal article" date="2011" name="Science">
        <title>The ecoresponsive genome of Daphnia pulex.</title>
        <authorList>
            <person name="Colbourne J.K."/>
            <person name="Pfrender M.E."/>
            <person name="Gilbert D."/>
            <person name="Thomas W.K."/>
            <person name="Tucker A."/>
            <person name="Oakley T.H."/>
            <person name="Tokishita S."/>
            <person name="Aerts A."/>
            <person name="Arnold G.J."/>
            <person name="Basu M.K."/>
            <person name="Bauer D.J."/>
            <person name="Caceres C.E."/>
            <person name="Carmel L."/>
            <person name="Casola C."/>
            <person name="Choi J.H."/>
            <person name="Detter J.C."/>
            <person name="Dong Q."/>
            <person name="Dusheyko S."/>
            <person name="Eads B.D."/>
            <person name="Frohlich T."/>
            <person name="Geiler-Samerotte K.A."/>
            <person name="Gerlach D."/>
            <person name="Hatcher P."/>
            <person name="Jogdeo S."/>
            <person name="Krijgsveld J."/>
            <person name="Kriventseva E.V."/>
            <person name="Kultz D."/>
            <person name="Laforsch C."/>
            <person name="Lindquist E."/>
            <person name="Lopez J."/>
            <person name="Manak J.R."/>
            <person name="Muller J."/>
            <person name="Pangilinan J."/>
            <person name="Patwardhan R.P."/>
            <person name="Pitluck S."/>
            <person name="Pritham E.J."/>
            <person name="Rechtsteiner A."/>
            <person name="Rho M."/>
            <person name="Rogozin I.B."/>
            <person name="Sakarya O."/>
            <person name="Salamov A."/>
            <person name="Schaack S."/>
            <person name="Shapiro H."/>
            <person name="Shiga Y."/>
            <person name="Skalitzky C."/>
            <person name="Smith Z."/>
            <person name="Souvorov A."/>
            <person name="Sung W."/>
            <person name="Tang Z."/>
            <person name="Tsuchiya D."/>
            <person name="Tu H."/>
            <person name="Vos H."/>
            <person name="Wang M."/>
            <person name="Wolf Y.I."/>
            <person name="Yamagata H."/>
            <person name="Yamada T."/>
            <person name="Ye Y."/>
            <person name="Shaw J.R."/>
            <person name="Andrews J."/>
            <person name="Crease T.J."/>
            <person name="Tang H."/>
            <person name="Lucas S.M."/>
            <person name="Robertson H.M."/>
            <person name="Bork P."/>
            <person name="Koonin E.V."/>
            <person name="Zdobnov E.M."/>
            <person name="Grigoriev I.V."/>
            <person name="Lynch M."/>
            <person name="Boore J.L."/>
        </authorList>
    </citation>
    <scope>NUCLEOTIDE SEQUENCE [LARGE SCALE GENOMIC DNA]</scope>
</reference>